<evidence type="ECO:0000256" key="1">
    <source>
        <dbReference type="SAM" id="Phobius"/>
    </source>
</evidence>
<feature type="transmembrane region" description="Helical" evidence="1">
    <location>
        <begin position="111"/>
        <end position="129"/>
    </location>
</feature>
<accession>A0A426G6J8</accession>
<gene>
    <name evidence="3" type="ORF">EI219_03655</name>
</gene>
<dbReference type="AlphaFoldDB" id="A0A426G6J8"/>
<reference evidence="3 4" key="1">
    <citation type="submission" date="2018-11" db="EMBL/GenBank/DDBJ databases">
        <title>Changes in penicillin susceptibility of Streptococcus suis isolates by amino acid alterations in the penicillin-binding protein.</title>
        <authorList>
            <person name="Niemann L."/>
            <person name="Eichhorn I."/>
        </authorList>
    </citation>
    <scope>NUCLEOTIDE SEQUENCE [LARGE SCALE GENOMIC DNA]</scope>
    <source>
        <strain evidence="3 4">IMT40201</strain>
    </source>
</reference>
<sequence>MKNKKFYAVLIAIALCLVFKISANLSGDSLKDFFNVLAVSIPGSIITFTALTNKEQNKESKFVKKTRTRRKYMTKFETMDKIKTIISILIISYAILCILADVSIINFDIELYIPSTYVIIYSATFLSFTGRRNKKGKQTSNDDYQRKNKIMQFLQGLVEGILVTAVLIHLVAWLVLGKTVDVFSSNFYPMLFIALYFLMKVYKTKKED</sequence>
<evidence type="ECO:0000313" key="4">
    <source>
        <dbReference type="Proteomes" id="UP000281324"/>
    </source>
</evidence>
<keyword evidence="1" id="KW-0472">Membrane</keyword>
<keyword evidence="2" id="KW-0732">Signal</keyword>
<evidence type="ECO:0000313" key="3">
    <source>
        <dbReference type="EMBL" id="RRN50677.1"/>
    </source>
</evidence>
<feature type="chain" id="PRO_5038764176" evidence="2">
    <location>
        <begin position="24"/>
        <end position="208"/>
    </location>
</feature>
<dbReference type="EMBL" id="RRZQ01000005">
    <property type="protein sequence ID" value="RRN50677.1"/>
    <property type="molecule type" value="Genomic_DNA"/>
</dbReference>
<name>A0A426G6J8_STRSU</name>
<feature type="signal peptide" evidence="2">
    <location>
        <begin position="1"/>
        <end position="23"/>
    </location>
</feature>
<feature type="transmembrane region" description="Helical" evidence="1">
    <location>
        <begin position="182"/>
        <end position="199"/>
    </location>
</feature>
<feature type="transmembrane region" description="Helical" evidence="1">
    <location>
        <begin position="33"/>
        <end position="51"/>
    </location>
</feature>
<keyword evidence="1" id="KW-1133">Transmembrane helix</keyword>
<proteinExistence type="predicted"/>
<feature type="transmembrane region" description="Helical" evidence="1">
    <location>
        <begin position="85"/>
        <end position="105"/>
    </location>
</feature>
<feature type="transmembrane region" description="Helical" evidence="1">
    <location>
        <begin position="150"/>
        <end position="176"/>
    </location>
</feature>
<evidence type="ECO:0000256" key="2">
    <source>
        <dbReference type="SAM" id="SignalP"/>
    </source>
</evidence>
<organism evidence="3 4">
    <name type="scientific">Streptococcus suis</name>
    <dbReference type="NCBI Taxonomy" id="1307"/>
    <lineage>
        <taxon>Bacteria</taxon>
        <taxon>Bacillati</taxon>
        <taxon>Bacillota</taxon>
        <taxon>Bacilli</taxon>
        <taxon>Lactobacillales</taxon>
        <taxon>Streptococcaceae</taxon>
        <taxon>Streptococcus</taxon>
    </lineage>
</organism>
<dbReference type="RefSeq" id="WP_125070094.1">
    <property type="nucleotide sequence ID" value="NZ_RRZQ01000005.1"/>
</dbReference>
<keyword evidence="1" id="KW-0812">Transmembrane</keyword>
<dbReference type="Proteomes" id="UP000281324">
    <property type="component" value="Unassembled WGS sequence"/>
</dbReference>
<protein>
    <submittedName>
        <fullName evidence="3">Uncharacterized protein</fullName>
    </submittedName>
</protein>
<comment type="caution">
    <text evidence="3">The sequence shown here is derived from an EMBL/GenBank/DDBJ whole genome shotgun (WGS) entry which is preliminary data.</text>
</comment>